<evidence type="ECO:0000256" key="1">
    <source>
        <dbReference type="ARBA" id="ARBA00005953"/>
    </source>
</evidence>
<dbReference type="NCBIfam" id="TIGR00051">
    <property type="entry name" value="YbgC/FadM family acyl-CoA thioesterase"/>
    <property type="match status" value="1"/>
</dbReference>
<comment type="similarity">
    <text evidence="1">Belongs to the 4-hydroxybenzoyl-CoA thioesterase family.</text>
</comment>
<dbReference type="EC" id="3.1.2.-" evidence="3"/>
<dbReference type="InterPro" id="IPR006684">
    <property type="entry name" value="YbgC/YbaW"/>
</dbReference>
<protein>
    <submittedName>
        <fullName evidence="3">Acyl-CoA thioester hydrolase YbgC</fullName>
        <ecNumber evidence="3">3.1.2.-</ecNumber>
    </submittedName>
</protein>
<dbReference type="Gene3D" id="3.10.129.10">
    <property type="entry name" value="Hotdog Thioesterase"/>
    <property type="match status" value="1"/>
</dbReference>
<organism evidence="3 4">
    <name type="scientific">Halalkalibacter krulwichiae</name>
    <dbReference type="NCBI Taxonomy" id="199441"/>
    <lineage>
        <taxon>Bacteria</taxon>
        <taxon>Bacillati</taxon>
        <taxon>Bacillota</taxon>
        <taxon>Bacilli</taxon>
        <taxon>Bacillales</taxon>
        <taxon>Bacillaceae</taxon>
        <taxon>Halalkalibacter</taxon>
    </lineage>
</organism>
<dbReference type="PANTHER" id="PTHR31793">
    <property type="entry name" value="4-HYDROXYBENZOYL-COA THIOESTERASE FAMILY MEMBER"/>
    <property type="match status" value="1"/>
</dbReference>
<dbReference type="Proteomes" id="UP000193006">
    <property type="component" value="Chromosome"/>
</dbReference>
<dbReference type="STRING" id="199441.BkAM31D_13815"/>
<dbReference type="SUPFAM" id="SSF54637">
    <property type="entry name" value="Thioesterase/thiol ester dehydrase-isomerase"/>
    <property type="match status" value="1"/>
</dbReference>
<sequence>MFISEREIQILYADTDMMGVIYHANYLKYFELGRGGFIEDVGYSYIEMEKAGYYAPVYDVQATYKKPIRYGDKAFVRTWVELNDGIKTIYGYEIVNGNNEVCAEGSTTHIIVKKESFKPTAFKKAFPEWFQKYEEIKK</sequence>
<accession>A0A1X9MBJ6</accession>
<dbReference type="CDD" id="cd00586">
    <property type="entry name" value="4HBT"/>
    <property type="match status" value="1"/>
</dbReference>
<keyword evidence="2 3" id="KW-0378">Hydrolase</keyword>
<reference evidence="3 4" key="1">
    <citation type="submission" date="2017-04" db="EMBL/GenBank/DDBJ databases">
        <title>Bacillus krulwichiae AM31D Genome sequencing and assembly.</title>
        <authorList>
            <person name="Krulwich T.A."/>
            <person name="Anastor L."/>
            <person name="Ehrlich R."/>
            <person name="Ehrlich G.D."/>
            <person name="Janto B."/>
        </authorList>
    </citation>
    <scope>NUCLEOTIDE SEQUENCE [LARGE SCALE GENOMIC DNA]</scope>
    <source>
        <strain evidence="3 4">AM31D</strain>
    </source>
</reference>
<keyword evidence="4" id="KW-1185">Reference proteome</keyword>
<evidence type="ECO:0000313" key="4">
    <source>
        <dbReference type="Proteomes" id="UP000193006"/>
    </source>
</evidence>
<dbReference type="Pfam" id="PF13279">
    <property type="entry name" value="4HBT_2"/>
    <property type="match status" value="1"/>
</dbReference>
<name>A0A1X9MBJ6_9BACI</name>
<dbReference type="PANTHER" id="PTHR31793:SF27">
    <property type="entry name" value="NOVEL THIOESTERASE SUPERFAMILY DOMAIN AND SAPOSIN A-TYPE DOMAIN CONTAINING PROTEIN (0610012H03RIK)"/>
    <property type="match status" value="1"/>
</dbReference>
<evidence type="ECO:0000313" key="3">
    <source>
        <dbReference type="EMBL" id="ARK30829.1"/>
    </source>
</evidence>
<proteinExistence type="inferred from homology"/>
<dbReference type="InterPro" id="IPR050563">
    <property type="entry name" value="4-hydroxybenzoyl-CoA_TE"/>
</dbReference>
<dbReference type="KEGG" id="bkw:BkAM31D_13815"/>
<dbReference type="GO" id="GO:0047617">
    <property type="term" value="F:fatty acyl-CoA hydrolase activity"/>
    <property type="evidence" value="ECO:0007669"/>
    <property type="project" value="TreeGrafter"/>
</dbReference>
<gene>
    <name evidence="3" type="primary">ybgC</name>
    <name evidence="3" type="ORF">BkAM31D_13815</name>
</gene>
<evidence type="ECO:0000256" key="2">
    <source>
        <dbReference type="ARBA" id="ARBA00022801"/>
    </source>
</evidence>
<dbReference type="EMBL" id="CP020814">
    <property type="protein sequence ID" value="ARK30829.1"/>
    <property type="molecule type" value="Genomic_DNA"/>
</dbReference>
<dbReference type="RefSeq" id="WP_066149758.1">
    <property type="nucleotide sequence ID" value="NZ_CP020814.1"/>
</dbReference>
<dbReference type="PIRSF" id="PIRSF003230">
    <property type="entry name" value="YbgC"/>
    <property type="match status" value="1"/>
</dbReference>
<dbReference type="InterPro" id="IPR029069">
    <property type="entry name" value="HotDog_dom_sf"/>
</dbReference>
<dbReference type="AlphaFoldDB" id="A0A1X9MBJ6"/>